<proteinExistence type="predicted"/>
<reference evidence="3" key="1">
    <citation type="journal article" date="2013" name="Science">
        <title>Comparative analysis of bat genomes provides insight into the evolution of flight and immunity.</title>
        <authorList>
            <person name="Zhang G."/>
            <person name="Cowled C."/>
            <person name="Shi Z."/>
            <person name="Huang Z."/>
            <person name="Bishop-Lilly K.A."/>
            <person name="Fang X."/>
            <person name="Wynne J.W."/>
            <person name="Xiong Z."/>
            <person name="Baker M.L."/>
            <person name="Zhao W."/>
            <person name="Tachedjian M."/>
            <person name="Zhu Y."/>
            <person name="Zhou P."/>
            <person name="Jiang X."/>
            <person name="Ng J."/>
            <person name="Yang L."/>
            <person name="Wu L."/>
            <person name="Xiao J."/>
            <person name="Feng Y."/>
            <person name="Chen Y."/>
            <person name="Sun X."/>
            <person name="Zhang Y."/>
            <person name="Marsh G.A."/>
            <person name="Crameri G."/>
            <person name="Broder C.C."/>
            <person name="Frey K.G."/>
            <person name="Wang L.F."/>
            <person name="Wang J."/>
        </authorList>
    </citation>
    <scope>NUCLEOTIDE SEQUENCE [LARGE SCALE GENOMIC DNA]</scope>
</reference>
<name>L5M215_MYODS</name>
<organism evidence="2 3">
    <name type="scientific">Myotis davidii</name>
    <name type="common">David's myotis</name>
    <dbReference type="NCBI Taxonomy" id="225400"/>
    <lineage>
        <taxon>Eukaryota</taxon>
        <taxon>Metazoa</taxon>
        <taxon>Chordata</taxon>
        <taxon>Craniata</taxon>
        <taxon>Vertebrata</taxon>
        <taxon>Euteleostomi</taxon>
        <taxon>Mammalia</taxon>
        <taxon>Eutheria</taxon>
        <taxon>Laurasiatheria</taxon>
        <taxon>Chiroptera</taxon>
        <taxon>Yangochiroptera</taxon>
        <taxon>Vespertilionidae</taxon>
        <taxon>Myotis</taxon>
    </lineage>
</organism>
<evidence type="ECO:0000256" key="1">
    <source>
        <dbReference type="SAM" id="MobiDB-lite"/>
    </source>
</evidence>
<evidence type="ECO:0000313" key="3">
    <source>
        <dbReference type="Proteomes" id="UP000010556"/>
    </source>
</evidence>
<dbReference type="Proteomes" id="UP000010556">
    <property type="component" value="Unassembled WGS sequence"/>
</dbReference>
<keyword evidence="3" id="KW-1185">Reference proteome</keyword>
<evidence type="ECO:0000313" key="2">
    <source>
        <dbReference type="EMBL" id="ELK31753.1"/>
    </source>
</evidence>
<sequence length="106" mass="11108">MGQRVCTQTCLLPATWEPCLLTRCARACAHPVATTGARAFIQEAVLSAPNLSALERPVTAVKEEKSPPSGTTWQGGWEKGPGQSREPPGMAGAPFFPPKAVPPASP</sequence>
<gene>
    <name evidence="2" type="ORF">MDA_GLEAN10023560</name>
</gene>
<feature type="region of interest" description="Disordered" evidence="1">
    <location>
        <begin position="60"/>
        <end position="106"/>
    </location>
</feature>
<protein>
    <submittedName>
        <fullName evidence="2">Uncharacterized protein</fullName>
    </submittedName>
</protein>
<feature type="compositionally biased region" description="Pro residues" evidence="1">
    <location>
        <begin position="95"/>
        <end position="106"/>
    </location>
</feature>
<accession>L5M215</accession>
<dbReference type="EMBL" id="KB105949">
    <property type="protein sequence ID" value="ELK31753.1"/>
    <property type="molecule type" value="Genomic_DNA"/>
</dbReference>
<dbReference type="AlphaFoldDB" id="L5M215"/>